<proteinExistence type="predicted"/>
<gene>
    <name evidence="2" type="ORF">MNB_SM-4-612</name>
</gene>
<dbReference type="InterPro" id="IPR050486">
    <property type="entry name" value="Mannose-1P_guanyltransferase"/>
</dbReference>
<keyword evidence="2" id="KW-0808">Transferase</keyword>
<dbReference type="Pfam" id="PF00483">
    <property type="entry name" value="NTP_transferase"/>
    <property type="match status" value="1"/>
</dbReference>
<dbReference type="Gene3D" id="3.90.550.10">
    <property type="entry name" value="Spore Coat Polysaccharide Biosynthesis Protein SpsA, Chain A"/>
    <property type="match status" value="1"/>
</dbReference>
<dbReference type="GO" id="GO:0004475">
    <property type="term" value="F:mannose-1-phosphate guanylyltransferase (GTP) activity"/>
    <property type="evidence" value="ECO:0007669"/>
    <property type="project" value="UniProtKB-EC"/>
</dbReference>
<accession>A0A1W1CWH2</accession>
<dbReference type="CDD" id="cd04181">
    <property type="entry name" value="NTP_transferase"/>
    <property type="match status" value="1"/>
</dbReference>
<reference evidence="2" key="1">
    <citation type="submission" date="2016-10" db="EMBL/GenBank/DDBJ databases">
        <authorList>
            <person name="de Groot N.N."/>
        </authorList>
    </citation>
    <scope>NUCLEOTIDE SEQUENCE</scope>
</reference>
<protein>
    <submittedName>
        <fullName evidence="2">Mannose-1-phosphate guanylyltransferase</fullName>
        <ecNumber evidence="2">2.7.7.13</ecNumber>
    </submittedName>
</protein>
<evidence type="ECO:0000313" key="2">
    <source>
        <dbReference type="EMBL" id="SFV70057.1"/>
    </source>
</evidence>
<dbReference type="PANTHER" id="PTHR22572">
    <property type="entry name" value="SUGAR-1-PHOSPHATE GUANYL TRANSFERASE"/>
    <property type="match status" value="1"/>
</dbReference>
<dbReference type="EC" id="2.7.7.13" evidence="2"/>
<keyword evidence="2" id="KW-0548">Nucleotidyltransferase</keyword>
<evidence type="ECO:0000259" key="1">
    <source>
        <dbReference type="Pfam" id="PF00483"/>
    </source>
</evidence>
<dbReference type="AlphaFoldDB" id="A0A1W1CWH2"/>
<dbReference type="InterPro" id="IPR029044">
    <property type="entry name" value="Nucleotide-diphossugar_trans"/>
</dbReference>
<sequence length="285" mass="31539">MKAMILAAGRGTRVQPLTDTLAKPMLPILGIPVMELIILRLKANGFKDIVINTSYLSETIEDYFKNGEELGVNISYSFEGNINNGIREGKAVGSAAGMKKIQIETSFFDDTFLVICGDAIIDADLEQAIKLHKMRGGIASILLKKVPKSSVWKYGVVELSTSSKVVSFQEKPDINDARSNLVNTGIYIFEPEVLSYIPDTGDYDIGSDLFPKLVQNNIAIYGLNLPFQWIDIGTLNDYYNANLMALNNKINDISFVKNKLHLDFVKHNISTHNANLNQFKATKAG</sequence>
<dbReference type="SUPFAM" id="SSF53448">
    <property type="entry name" value="Nucleotide-diphospho-sugar transferases"/>
    <property type="match status" value="1"/>
</dbReference>
<dbReference type="EMBL" id="FPHF01000119">
    <property type="protein sequence ID" value="SFV70057.1"/>
    <property type="molecule type" value="Genomic_DNA"/>
</dbReference>
<organism evidence="2">
    <name type="scientific">hydrothermal vent metagenome</name>
    <dbReference type="NCBI Taxonomy" id="652676"/>
    <lineage>
        <taxon>unclassified sequences</taxon>
        <taxon>metagenomes</taxon>
        <taxon>ecological metagenomes</taxon>
    </lineage>
</organism>
<name>A0A1W1CWH2_9ZZZZ</name>
<feature type="domain" description="Nucleotidyl transferase" evidence="1">
    <location>
        <begin position="2"/>
        <end position="245"/>
    </location>
</feature>
<dbReference type="InterPro" id="IPR005835">
    <property type="entry name" value="NTP_transferase_dom"/>
</dbReference>